<feature type="region of interest" description="Disordered" evidence="1">
    <location>
        <begin position="1"/>
        <end position="166"/>
    </location>
</feature>
<organism evidence="2">
    <name type="scientific">Eremomyces bilateralis CBS 781.70</name>
    <dbReference type="NCBI Taxonomy" id="1392243"/>
    <lineage>
        <taxon>Eukaryota</taxon>
        <taxon>Fungi</taxon>
        <taxon>Dikarya</taxon>
        <taxon>Ascomycota</taxon>
        <taxon>Pezizomycotina</taxon>
        <taxon>Dothideomycetes</taxon>
        <taxon>Dothideomycetes incertae sedis</taxon>
        <taxon>Eremomycetales</taxon>
        <taxon>Eremomycetaceae</taxon>
        <taxon>Eremomyces</taxon>
    </lineage>
</organism>
<sequence length="292" mass="31204">MNTPASTSPPKGIIRSHKRTHSNISIASSPRKEQFPRPILRRRILSPPTDSETDSETDASSLPSPSMSSEPSTSAESASLSTGKDSSHGTHITDVDSSSGLTDSASESPSETDYEEFEKAPKPAPAKKWLDGTLSDSLSDSDSDTDSDSGSDESSVISVVPRDRRPRMRLDEAALAAGDSGQVVPLSVRLREFLPQLAAANQALETDRKAGNVSALSMESDFEDGVQYIEMDLGLGVLEERDPDMTSSSSESSDDEDDVADDAPTEPRYKENAMEKLMGQKPAAAGPKIEEV</sequence>
<proteinExistence type="predicted"/>
<protein>
    <submittedName>
        <fullName evidence="2 4">Uncharacterized protein</fullName>
    </submittedName>
</protein>
<evidence type="ECO:0000313" key="4">
    <source>
        <dbReference type="RefSeq" id="XP_033536538.1"/>
    </source>
</evidence>
<feature type="compositionally biased region" description="Polar residues" evidence="1">
    <location>
        <begin position="95"/>
        <end position="109"/>
    </location>
</feature>
<feature type="compositionally biased region" description="Basic and acidic residues" evidence="1">
    <location>
        <begin position="265"/>
        <end position="274"/>
    </location>
</feature>
<reference evidence="4" key="2">
    <citation type="submission" date="2020-04" db="EMBL/GenBank/DDBJ databases">
        <authorList>
            <consortium name="NCBI Genome Project"/>
        </authorList>
    </citation>
    <scope>NUCLEOTIDE SEQUENCE</scope>
    <source>
        <strain evidence="4">CBS 781.70</strain>
    </source>
</reference>
<dbReference type="Pfam" id="PF15370">
    <property type="entry name" value="NOPCHAP1"/>
    <property type="match status" value="1"/>
</dbReference>
<evidence type="ECO:0000313" key="2">
    <source>
        <dbReference type="EMBL" id="KAF1814907.1"/>
    </source>
</evidence>
<accession>A0A6G1G9Z9</accession>
<evidence type="ECO:0000256" key="1">
    <source>
        <dbReference type="SAM" id="MobiDB-lite"/>
    </source>
</evidence>
<dbReference type="GO" id="GO:0000492">
    <property type="term" value="P:box C/D snoRNP assembly"/>
    <property type="evidence" value="ECO:0007669"/>
    <property type="project" value="InterPro"/>
</dbReference>
<dbReference type="PANTHER" id="PTHR38489">
    <property type="entry name" value="HISTONE CHAPERONE DOMAIN-CONTAINING PROTEIN"/>
    <property type="match status" value="1"/>
</dbReference>
<dbReference type="PANTHER" id="PTHR38489:SF1">
    <property type="entry name" value="HISTONE CHAPERONE DOMAIN-CONTAINING PROTEIN"/>
    <property type="match status" value="1"/>
</dbReference>
<keyword evidence="3" id="KW-1185">Reference proteome</keyword>
<dbReference type="RefSeq" id="XP_033536538.1">
    <property type="nucleotide sequence ID" value="XM_033677972.1"/>
</dbReference>
<dbReference type="OrthoDB" id="1112980at2759"/>
<feature type="compositionally biased region" description="Acidic residues" evidence="1">
    <location>
        <begin position="252"/>
        <end position="264"/>
    </location>
</feature>
<feature type="region of interest" description="Disordered" evidence="1">
    <location>
        <begin position="235"/>
        <end position="292"/>
    </location>
</feature>
<name>A0A6G1G9Z9_9PEZI</name>
<evidence type="ECO:0000313" key="3">
    <source>
        <dbReference type="Proteomes" id="UP000504638"/>
    </source>
</evidence>
<feature type="compositionally biased region" description="Acidic residues" evidence="1">
    <location>
        <begin position="139"/>
        <end position="151"/>
    </location>
</feature>
<reference evidence="2 4" key="1">
    <citation type="submission" date="2020-01" db="EMBL/GenBank/DDBJ databases">
        <authorList>
            <consortium name="DOE Joint Genome Institute"/>
            <person name="Haridas S."/>
            <person name="Albert R."/>
            <person name="Binder M."/>
            <person name="Bloem J."/>
            <person name="Labutti K."/>
            <person name="Salamov A."/>
            <person name="Andreopoulos B."/>
            <person name="Baker S.E."/>
            <person name="Barry K."/>
            <person name="Bills G."/>
            <person name="Bluhm B.H."/>
            <person name="Cannon C."/>
            <person name="Castanera R."/>
            <person name="Culley D.E."/>
            <person name="Daum C."/>
            <person name="Ezra D."/>
            <person name="Gonzalez J.B."/>
            <person name="Henrissat B."/>
            <person name="Kuo A."/>
            <person name="Liang C."/>
            <person name="Lipzen A."/>
            <person name="Lutzoni F."/>
            <person name="Magnuson J."/>
            <person name="Mondo S."/>
            <person name="Nolan M."/>
            <person name="Ohm R."/>
            <person name="Pangilinan J."/>
            <person name="Park H.-J."/>
            <person name="Ramirez L."/>
            <person name="Alfaro M."/>
            <person name="Sun H."/>
            <person name="Tritt A."/>
            <person name="Yoshinaga Y."/>
            <person name="Zwiers L.-H."/>
            <person name="Turgeon B.G."/>
            <person name="Goodwin S.B."/>
            <person name="Spatafora J.W."/>
            <person name="Crous P.W."/>
            <person name="Grigoriev I.V."/>
        </authorList>
    </citation>
    <scope>NUCLEOTIDE SEQUENCE</scope>
    <source>
        <strain evidence="2 4">CBS 781.70</strain>
    </source>
</reference>
<gene>
    <name evidence="2 4" type="ORF">P152DRAFT_447195</name>
</gene>
<dbReference type="Proteomes" id="UP000504638">
    <property type="component" value="Unplaced"/>
</dbReference>
<reference evidence="4" key="3">
    <citation type="submission" date="2025-04" db="UniProtKB">
        <authorList>
            <consortium name="RefSeq"/>
        </authorList>
    </citation>
    <scope>IDENTIFICATION</scope>
    <source>
        <strain evidence="4">CBS 781.70</strain>
    </source>
</reference>
<feature type="compositionally biased region" description="Low complexity" evidence="1">
    <location>
        <begin position="58"/>
        <end position="82"/>
    </location>
</feature>
<dbReference type="EMBL" id="ML975152">
    <property type="protein sequence ID" value="KAF1814907.1"/>
    <property type="molecule type" value="Genomic_DNA"/>
</dbReference>
<feature type="compositionally biased region" description="Basic and acidic residues" evidence="1">
    <location>
        <begin position="85"/>
        <end position="94"/>
    </location>
</feature>
<dbReference type="AlphaFoldDB" id="A0A6G1G9Z9"/>
<dbReference type="GeneID" id="54418542"/>
<dbReference type="InterPro" id="IPR027921">
    <property type="entry name" value="NOPCHAP1"/>
</dbReference>